<dbReference type="Pfam" id="PF25951">
    <property type="entry name" value="DUF7989"/>
    <property type="match status" value="1"/>
</dbReference>
<keyword evidence="3" id="KW-1185">Reference proteome</keyword>
<evidence type="ECO:0000256" key="1">
    <source>
        <dbReference type="SAM" id="MobiDB-lite"/>
    </source>
</evidence>
<dbReference type="RefSeq" id="WP_347721981.1">
    <property type="nucleotide sequence ID" value="NZ_CP104395.1"/>
</dbReference>
<organism evidence="2 3">
    <name type="scientific">Candidatus Nanohalococcus occultus</name>
    <dbReference type="NCBI Taxonomy" id="2978047"/>
    <lineage>
        <taxon>Archaea</taxon>
        <taxon>Candidatus Nanohalarchaeota</taxon>
        <taxon>Candidatus Nanohalarchaeota incertae sedis</taxon>
        <taxon>Candidatus Nanohalococcus</taxon>
    </lineage>
</organism>
<evidence type="ECO:0000313" key="3">
    <source>
        <dbReference type="Proteomes" id="UP001218034"/>
    </source>
</evidence>
<dbReference type="Proteomes" id="UP001218034">
    <property type="component" value="Chromosome"/>
</dbReference>
<evidence type="ECO:0000313" key="2">
    <source>
        <dbReference type="EMBL" id="WEL19109.1"/>
    </source>
</evidence>
<feature type="compositionally biased region" description="Basic and acidic residues" evidence="1">
    <location>
        <begin position="43"/>
        <end position="55"/>
    </location>
</feature>
<feature type="compositionally biased region" description="Basic and acidic residues" evidence="1">
    <location>
        <begin position="11"/>
        <end position="23"/>
    </location>
</feature>
<sequence length="98" mass="10876">MTERSGTYAGREGRHFGLDRDPRTTAANDWNKEYGGQSPGYEKTSEAREASRDAESEFGVDDENPLRSDGGEPTMADVDHTPRNGEGVQHVYQRGTEK</sequence>
<protein>
    <submittedName>
        <fullName evidence="2">Uncharacterized protein</fullName>
    </submittedName>
</protein>
<proteinExistence type="predicted"/>
<dbReference type="InterPro" id="IPR058742">
    <property type="entry name" value="DUF7989"/>
</dbReference>
<name>A0ABY8CD14_9ARCH</name>
<dbReference type="EMBL" id="CP104395">
    <property type="protein sequence ID" value="WEL19109.1"/>
    <property type="molecule type" value="Genomic_DNA"/>
</dbReference>
<accession>A0ABY8CD14</accession>
<reference evidence="2 3" key="1">
    <citation type="submission" date="2022-09" db="EMBL/GenBank/DDBJ databases">
        <title>Xylan utilization by haloarchaea-nanohaloarchaea associations.</title>
        <authorList>
            <person name="Yakimov M."/>
        </authorList>
    </citation>
    <scope>NUCLEOTIDE SEQUENCE [LARGE SCALE GENOMIC DNA]</scope>
    <source>
        <strain evidence="2 3">SVXNc</strain>
    </source>
</reference>
<dbReference type="GeneID" id="90589512"/>
<gene>
    <name evidence="2" type="ORF">SVXNc_0077</name>
</gene>
<feature type="region of interest" description="Disordered" evidence="1">
    <location>
        <begin position="1"/>
        <end position="98"/>
    </location>
</feature>